<dbReference type="InterPro" id="IPR037066">
    <property type="entry name" value="Plug_dom_sf"/>
</dbReference>
<name>A0ABW4QNG0_9BACT</name>
<evidence type="ECO:0000313" key="4">
    <source>
        <dbReference type="Proteomes" id="UP001597197"/>
    </source>
</evidence>
<reference evidence="4" key="1">
    <citation type="journal article" date="2019" name="Int. J. Syst. Evol. Microbiol.">
        <title>The Global Catalogue of Microorganisms (GCM) 10K type strain sequencing project: providing services to taxonomists for standard genome sequencing and annotation.</title>
        <authorList>
            <consortium name="The Broad Institute Genomics Platform"/>
            <consortium name="The Broad Institute Genome Sequencing Center for Infectious Disease"/>
            <person name="Wu L."/>
            <person name="Ma J."/>
        </authorList>
    </citation>
    <scope>NUCLEOTIDE SEQUENCE [LARGE SCALE GENOMIC DNA]</scope>
    <source>
        <strain evidence="4">CGMCC 1.15795</strain>
    </source>
</reference>
<organism evidence="3 4">
    <name type="scientific">Hymenobacter bucti</name>
    <dbReference type="NCBI Taxonomy" id="1844114"/>
    <lineage>
        <taxon>Bacteria</taxon>
        <taxon>Pseudomonadati</taxon>
        <taxon>Bacteroidota</taxon>
        <taxon>Cytophagia</taxon>
        <taxon>Cytophagales</taxon>
        <taxon>Hymenobacteraceae</taxon>
        <taxon>Hymenobacter</taxon>
    </lineage>
</organism>
<dbReference type="Proteomes" id="UP001597197">
    <property type="component" value="Unassembled WGS sequence"/>
</dbReference>
<evidence type="ECO:0000256" key="2">
    <source>
        <dbReference type="SAM" id="SignalP"/>
    </source>
</evidence>
<proteinExistence type="predicted"/>
<feature type="compositionally biased region" description="Low complexity" evidence="1">
    <location>
        <begin position="51"/>
        <end position="71"/>
    </location>
</feature>
<dbReference type="EMBL" id="JBHUFD010000001">
    <property type="protein sequence ID" value="MFD1871078.1"/>
    <property type="molecule type" value="Genomic_DNA"/>
</dbReference>
<keyword evidence="4" id="KW-1185">Reference proteome</keyword>
<feature type="chain" id="PRO_5045458316" description="TonB-dependent receptor plug domain-containing protein" evidence="2">
    <location>
        <begin position="19"/>
        <end position="216"/>
    </location>
</feature>
<accession>A0ABW4QNG0</accession>
<evidence type="ECO:0000313" key="3">
    <source>
        <dbReference type="EMBL" id="MFD1871078.1"/>
    </source>
</evidence>
<feature type="signal peptide" evidence="2">
    <location>
        <begin position="1"/>
        <end position="18"/>
    </location>
</feature>
<sequence>MPARQIIPLMLLAAGCLAGHLGWAQQAAIAPLPPATPVVAPPRVDIGAELPPKQSAAPAPTATTPQQSRPTIPEPVCIINGRYLTSTSALSAINPQQIDKIEIYKSGSGPVQWRSLTAPGIISITLKTNPKTKLKARSLAAIKRGLGLHGPVGFEFNGAPIQDESLRILTDAIAGFDITQATPGTAATTVVNIRSVPYKPKVHPPGTTMIRGLATQ</sequence>
<dbReference type="PROSITE" id="PS51257">
    <property type="entry name" value="PROKAR_LIPOPROTEIN"/>
    <property type="match status" value="1"/>
</dbReference>
<evidence type="ECO:0000256" key="1">
    <source>
        <dbReference type="SAM" id="MobiDB-lite"/>
    </source>
</evidence>
<comment type="caution">
    <text evidence="3">The sequence shown here is derived from an EMBL/GenBank/DDBJ whole genome shotgun (WGS) entry which is preliminary data.</text>
</comment>
<gene>
    <name evidence="3" type="ORF">ACFSDX_01470</name>
</gene>
<protein>
    <recommendedName>
        <fullName evidence="5">TonB-dependent receptor plug domain-containing protein</fullName>
    </recommendedName>
</protein>
<keyword evidence="2" id="KW-0732">Signal</keyword>
<feature type="region of interest" description="Disordered" evidence="1">
    <location>
        <begin position="43"/>
        <end position="72"/>
    </location>
</feature>
<evidence type="ECO:0008006" key="5">
    <source>
        <dbReference type="Google" id="ProtNLM"/>
    </source>
</evidence>
<dbReference type="RefSeq" id="WP_382311405.1">
    <property type="nucleotide sequence ID" value="NZ_JBHUFD010000001.1"/>
</dbReference>
<dbReference type="Gene3D" id="2.170.130.10">
    <property type="entry name" value="TonB-dependent receptor, plug domain"/>
    <property type="match status" value="1"/>
</dbReference>